<dbReference type="GO" id="GO:0030134">
    <property type="term" value="C:COPII-coated ER to Golgi transport vesicle"/>
    <property type="evidence" value="ECO:0000318"/>
    <property type="project" value="GO_Central"/>
</dbReference>
<evidence type="ECO:0000313" key="10">
    <source>
        <dbReference type="Proteomes" id="UP000222542"/>
    </source>
</evidence>
<feature type="transmembrane region" description="Helical" evidence="7">
    <location>
        <begin position="332"/>
        <end position="355"/>
    </location>
</feature>
<sequence>MSKSKLVSTPLATYFNISFEFYPKIEEEVEIMSNIPYSSVVGSLMYAMVCTRPDLAYTVINLSLFFDRNKVISKDVVGFVDFDYGGPLDRPRSLSEYIFTLCSGSQKASLQSIIALSTTDVESVAATEGIKEATWLCGLILELSVSEMRMKMMEILKLVVVVAAMVTMRAAEAIWLELPTSGETKCVYEYLRNNIVVLGHYVVIHDNEHYQADVLPTISVQVTSQSGNDFHREENVTYGKFAFTTAETGHHLACFRMNSHVLGNKSVSVALEWKTGIDAKDWDSIAKKEKIEGLELELTKLRGLVQAVRENLVYLKVREWKMRRVSERTNAAMARFSIMSLSICILAASAQIWYLKRFFRKKKII</sequence>
<dbReference type="Proteomes" id="UP000222542">
    <property type="component" value="Unassembled WGS sequence"/>
</dbReference>
<protein>
    <submittedName>
        <fullName evidence="9">Transmembrane emp24 domain-containing protein p24delta5</fullName>
    </submittedName>
</protein>
<dbReference type="STRING" id="4072.A0A2G2ZA08"/>
<evidence type="ECO:0000256" key="5">
    <source>
        <dbReference type="ARBA" id="ARBA00022989"/>
    </source>
</evidence>
<comment type="caution">
    <text evidence="9">The sequence shown here is derived from an EMBL/GenBank/DDBJ whole genome shotgun (WGS) entry which is preliminary data.</text>
</comment>
<reference evidence="9 10" key="1">
    <citation type="journal article" date="2014" name="Nat. Genet.">
        <title>Genome sequence of the hot pepper provides insights into the evolution of pungency in Capsicum species.</title>
        <authorList>
            <person name="Kim S."/>
            <person name="Park M."/>
            <person name="Yeom S.I."/>
            <person name="Kim Y.M."/>
            <person name="Lee J.M."/>
            <person name="Lee H.A."/>
            <person name="Seo E."/>
            <person name="Choi J."/>
            <person name="Cheong K."/>
            <person name="Kim K.T."/>
            <person name="Jung K."/>
            <person name="Lee G.W."/>
            <person name="Oh S.K."/>
            <person name="Bae C."/>
            <person name="Kim S.B."/>
            <person name="Lee H.Y."/>
            <person name="Kim S.Y."/>
            <person name="Kim M.S."/>
            <person name="Kang B.C."/>
            <person name="Jo Y.D."/>
            <person name="Yang H.B."/>
            <person name="Jeong H.J."/>
            <person name="Kang W.H."/>
            <person name="Kwon J.K."/>
            <person name="Shin C."/>
            <person name="Lim J.Y."/>
            <person name="Park J.H."/>
            <person name="Huh J.H."/>
            <person name="Kim J.S."/>
            <person name="Kim B.D."/>
            <person name="Cohen O."/>
            <person name="Paran I."/>
            <person name="Suh M.C."/>
            <person name="Lee S.B."/>
            <person name="Kim Y.K."/>
            <person name="Shin Y."/>
            <person name="Noh S.J."/>
            <person name="Park J."/>
            <person name="Seo Y.S."/>
            <person name="Kwon S.Y."/>
            <person name="Kim H.A."/>
            <person name="Park J.M."/>
            <person name="Kim H.J."/>
            <person name="Choi S.B."/>
            <person name="Bosland P.W."/>
            <person name="Reeves G."/>
            <person name="Jo S.H."/>
            <person name="Lee B.W."/>
            <person name="Cho H.T."/>
            <person name="Choi H.S."/>
            <person name="Lee M.S."/>
            <person name="Yu Y."/>
            <person name="Do Choi Y."/>
            <person name="Park B.S."/>
            <person name="van Deynze A."/>
            <person name="Ashrafi H."/>
            <person name="Hill T."/>
            <person name="Kim W.T."/>
            <person name="Pai H.S."/>
            <person name="Ahn H.K."/>
            <person name="Yeam I."/>
            <person name="Giovannoni J.J."/>
            <person name="Rose J.K."/>
            <person name="Sorensen I."/>
            <person name="Lee S.J."/>
            <person name="Kim R.W."/>
            <person name="Choi I.Y."/>
            <person name="Choi B.S."/>
            <person name="Lim J.S."/>
            <person name="Lee Y.H."/>
            <person name="Choi D."/>
        </authorList>
    </citation>
    <scope>NUCLEOTIDE SEQUENCE [LARGE SCALE GENOMIC DNA]</scope>
    <source>
        <strain evidence="10">cv. CM334</strain>
    </source>
</reference>
<keyword evidence="3 7" id="KW-0812">Transmembrane</keyword>
<dbReference type="Gramene" id="PHT78846">
    <property type="protein sequence ID" value="PHT78846"/>
    <property type="gene ID" value="T459_16898"/>
</dbReference>
<dbReference type="EMBL" id="AYRZ02000006">
    <property type="protein sequence ID" value="PHT78846.1"/>
    <property type="molecule type" value="Genomic_DNA"/>
</dbReference>
<feature type="domain" description="GOLD" evidence="8">
    <location>
        <begin position="184"/>
        <end position="300"/>
    </location>
</feature>
<evidence type="ECO:0000256" key="6">
    <source>
        <dbReference type="ARBA" id="ARBA00023136"/>
    </source>
</evidence>
<evidence type="ECO:0000313" key="9">
    <source>
        <dbReference type="EMBL" id="PHT78846.1"/>
    </source>
</evidence>
<comment type="similarity">
    <text evidence="2">Belongs to the EMP24/GP25L family.</text>
</comment>
<dbReference type="PANTHER" id="PTHR22811">
    <property type="entry name" value="TRANSMEMBRANE EMP24 DOMAIN-CONTAINING PROTEIN"/>
    <property type="match status" value="1"/>
</dbReference>
<evidence type="ECO:0000256" key="3">
    <source>
        <dbReference type="ARBA" id="ARBA00022692"/>
    </source>
</evidence>
<comment type="subcellular location">
    <subcellularLocation>
        <location evidence="1">Membrane</location>
        <topology evidence="1">Single-pass type I membrane protein</topology>
    </subcellularLocation>
</comment>
<gene>
    <name evidence="9" type="ORF">T459_16898</name>
</gene>
<evidence type="ECO:0000256" key="1">
    <source>
        <dbReference type="ARBA" id="ARBA00004479"/>
    </source>
</evidence>
<dbReference type="GO" id="GO:0005783">
    <property type="term" value="C:endoplasmic reticulum"/>
    <property type="evidence" value="ECO:0000318"/>
    <property type="project" value="GO_Central"/>
</dbReference>
<evidence type="ECO:0000256" key="7">
    <source>
        <dbReference type="SAM" id="Phobius"/>
    </source>
</evidence>
<dbReference type="GO" id="GO:0016020">
    <property type="term" value="C:membrane"/>
    <property type="evidence" value="ECO:0007669"/>
    <property type="project" value="UniProtKB-SubCell"/>
</dbReference>
<dbReference type="AlphaFoldDB" id="A0A2G2ZA08"/>
<name>A0A2G2ZA08_CAPAN</name>
<accession>A0A2G2ZA08</accession>
<evidence type="ECO:0000259" key="8">
    <source>
        <dbReference type="PROSITE" id="PS50866"/>
    </source>
</evidence>
<evidence type="ECO:0000256" key="2">
    <source>
        <dbReference type="ARBA" id="ARBA00007104"/>
    </source>
</evidence>
<dbReference type="PROSITE" id="PS50866">
    <property type="entry name" value="GOLD"/>
    <property type="match status" value="1"/>
</dbReference>
<evidence type="ECO:0000256" key="4">
    <source>
        <dbReference type="ARBA" id="ARBA00022729"/>
    </source>
</evidence>
<organism evidence="9 10">
    <name type="scientific">Capsicum annuum</name>
    <name type="common">Capsicum pepper</name>
    <dbReference type="NCBI Taxonomy" id="4072"/>
    <lineage>
        <taxon>Eukaryota</taxon>
        <taxon>Viridiplantae</taxon>
        <taxon>Streptophyta</taxon>
        <taxon>Embryophyta</taxon>
        <taxon>Tracheophyta</taxon>
        <taxon>Spermatophyta</taxon>
        <taxon>Magnoliopsida</taxon>
        <taxon>eudicotyledons</taxon>
        <taxon>Gunneridae</taxon>
        <taxon>Pentapetalae</taxon>
        <taxon>asterids</taxon>
        <taxon>lamiids</taxon>
        <taxon>Solanales</taxon>
        <taxon>Solanaceae</taxon>
        <taxon>Solanoideae</taxon>
        <taxon>Capsiceae</taxon>
        <taxon>Capsicum</taxon>
    </lineage>
</organism>
<reference evidence="9 10" key="2">
    <citation type="journal article" date="2017" name="Genome Biol.">
        <title>New reference genome sequences of hot pepper reveal the massive evolution of plant disease-resistance genes by retroduplication.</title>
        <authorList>
            <person name="Kim S."/>
            <person name="Park J."/>
            <person name="Yeom S.I."/>
            <person name="Kim Y.M."/>
            <person name="Seo E."/>
            <person name="Kim K.T."/>
            <person name="Kim M.S."/>
            <person name="Lee J.M."/>
            <person name="Cheong K."/>
            <person name="Shin H.S."/>
            <person name="Kim S.B."/>
            <person name="Han K."/>
            <person name="Lee J."/>
            <person name="Park M."/>
            <person name="Lee H.A."/>
            <person name="Lee H.Y."/>
            <person name="Lee Y."/>
            <person name="Oh S."/>
            <person name="Lee J.H."/>
            <person name="Choi E."/>
            <person name="Choi E."/>
            <person name="Lee S.E."/>
            <person name="Jeon J."/>
            <person name="Kim H."/>
            <person name="Choi G."/>
            <person name="Song H."/>
            <person name="Lee J."/>
            <person name="Lee S.C."/>
            <person name="Kwon J.K."/>
            <person name="Lee H.Y."/>
            <person name="Koo N."/>
            <person name="Hong Y."/>
            <person name="Kim R.W."/>
            <person name="Kang W.H."/>
            <person name="Huh J.H."/>
            <person name="Kang B.C."/>
            <person name="Yang T.J."/>
            <person name="Lee Y.H."/>
            <person name="Bennetzen J.L."/>
            <person name="Choi D."/>
        </authorList>
    </citation>
    <scope>NUCLEOTIDE SEQUENCE [LARGE SCALE GENOMIC DNA]</scope>
    <source>
        <strain evidence="10">cv. CM334</strain>
    </source>
</reference>
<dbReference type="Pfam" id="PF01105">
    <property type="entry name" value="EMP24_GP25L"/>
    <property type="match status" value="1"/>
</dbReference>
<dbReference type="GO" id="GO:0005794">
    <property type="term" value="C:Golgi apparatus"/>
    <property type="evidence" value="ECO:0000318"/>
    <property type="project" value="GO_Central"/>
</dbReference>
<keyword evidence="10" id="KW-1185">Reference proteome</keyword>
<dbReference type="InterPro" id="IPR015720">
    <property type="entry name" value="Emp24-like"/>
</dbReference>
<dbReference type="GO" id="GO:0006886">
    <property type="term" value="P:intracellular protein transport"/>
    <property type="evidence" value="ECO:0000318"/>
    <property type="project" value="GO_Central"/>
</dbReference>
<dbReference type="GO" id="GO:0005793">
    <property type="term" value="C:endoplasmic reticulum-Golgi intermediate compartment"/>
    <property type="evidence" value="ECO:0000318"/>
    <property type="project" value="GO_Central"/>
</dbReference>
<dbReference type="SMART" id="SM01190">
    <property type="entry name" value="EMP24_GP25L"/>
    <property type="match status" value="1"/>
</dbReference>
<keyword evidence="5 7" id="KW-1133">Transmembrane helix</keyword>
<dbReference type="GO" id="GO:0007030">
    <property type="term" value="P:Golgi organization"/>
    <property type="evidence" value="ECO:0000318"/>
    <property type="project" value="GO_Central"/>
</dbReference>
<dbReference type="InterPro" id="IPR009038">
    <property type="entry name" value="GOLD_dom"/>
</dbReference>
<proteinExistence type="inferred from homology"/>
<dbReference type="GO" id="GO:0006888">
    <property type="term" value="P:endoplasmic reticulum to Golgi vesicle-mediated transport"/>
    <property type="evidence" value="ECO:0000318"/>
    <property type="project" value="GO_Central"/>
</dbReference>
<keyword evidence="4" id="KW-0732">Signal</keyword>
<keyword evidence="6 7" id="KW-0472">Membrane</keyword>
<dbReference type="CDD" id="cd09272">
    <property type="entry name" value="RNase_HI_RT_Ty1"/>
    <property type="match status" value="1"/>
</dbReference>